<evidence type="ECO:0000313" key="2">
    <source>
        <dbReference type="EMBL" id="MDD7969028.1"/>
    </source>
</evidence>
<dbReference type="PANTHER" id="PTHR38011:SF12">
    <property type="entry name" value="BIFUNCTIONAL DEAMINASE-REDUCTASE DOMAIN PROTEIN"/>
    <property type="match status" value="1"/>
</dbReference>
<dbReference type="InterPro" id="IPR002734">
    <property type="entry name" value="RibDG_C"/>
</dbReference>
<protein>
    <submittedName>
        <fullName evidence="2">Dihydrofolate reductase family protein</fullName>
    </submittedName>
</protein>
<dbReference type="EMBL" id="JAQZAO010000018">
    <property type="protein sequence ID" value="MDD7969028.1"/>
    <property type="molecule type" value="Genomic_DNA"/>
</dbReference>
<dbReference type="Pfam" id="PF01872">
    <property type="entry name" value="RibD_C"/>
    <property type="match status" value="1"/>
</dbReference>
<accession>A0ABT5T1N2</accession>
<evidence type="ECO:0000259" key="1">
    <source>
        <dbReference type="Pfam" id="PF01872"/>
    </source>
</evidence>
<evidence type="ECO:0000313" key="3">
    <source>
        <dbReference type="Proteomes" id="UP001300763"/>
    </source>
</evidence>
<dbReference type="InterPro" id="IPR050765">
    <property type="entry name" value="Riboflavin_Biosynth_HTPR"/>
</dbReference>
<organism evidence="2 3">
    <name type="scientific">Actinomycetospora lemnae</name>
    <dbReference type="NCBI Taxonomy" id="3019891"/>
    <lineage>
        <taxon>Bacteria</taxon>
        <taxon>Bacillati</taxon>
        <taxon>Actinomycetota</taxon>
        <taxon>Actinomycetes</taxon>
        <taxon>Pseudonocardiales</taxon>
        <taxon>Pseudonocardiaceae</taxon>
        <taxon>Actinomycetospora</taxon>
    </lineage>
</organism>
<proteinExistence type="predicted"/>
<keyword evidence="3" id="KW-1185">Reference proteome</keyword>
<dbReference type="RefSeq" id="WP_274203560.1">
    <property type="nucleotide sequence ID" value="NZ_JAQZAO010000018.1"/>
</dbReference>
<dbReference type="PANTHER" id="PTHR38011">
    <property type="entry name" value="DIHYDROFOLATE REDUCTASE FAMILY PROTEIN (AFU_ORTHOLOGUE AFUA_8G06820)"/>
    <property type="match status" value="1"/>
</dbReference>
<name>A0ABT5T1N2_9PSEU</name>
<dbReference type="InterPro" id="IPR024072">
    <property type="entry name" value="DHFR-like_dom_sf"/>
</dbReference>
<sequence length="203" mass="21191">MSRIVLCMWMSVDGFIAGPDDGPEQGLGVGGERLHDFLAFDDGGDHPTSARTRDEVGATVMAELMGSGAVLTGRRTFDFAGGWGGDHHDGVPIFVLTRSAPAAPATGHARYVTDVREAAALAREAAGDRDVLLHGASAARACLAAGVLDEMALQVVPVLLGQGRRLFGDGPDELPGHVELELLRTLDGPGMVHLRYRVLGGGS</sequence>
<feature type="domain" description="Bacterial bifunctional deaminase-reductase C-terminal" evidence="1">
    <location>
        <begin position="4"/>
        <end position="183"/>
    </location>
</feature>
<dbReference type="SUPFAM" id="SSF53597">
    <property type="entry name" value="Dihydrofolate reductase-like"/>
    <property type="match status" value="1"/>
</dbReference>
<comment type="caution">
    <text evidence="2">The sequence shown here is derived from an EMBL/GenBank/DDBJ whole genome shotgun (WGS) entry which is preliminary data.</text>
</comment>
<dbReference type="Proteomes" id="UP001300763">
    <property type="component" value="Unassembled WGS sequence"/>
</dbReference>
<reference evidence="2 3" key="1">
    <citation type="submission" date="2023-02" db="EMBL/GenBank/DDBJ databases">
        <title>Genome sequencing required for Actinomycetospora new species description.</title>
        <authorList>
            <person name="Saimee Y."/>
            <person name="Duangmal K."/>
        </authorList>
    </citation>
    <scope>NUCLEOTIDE SEQUENCE [LARGE SCALE GENOMIC DNA]</scope>
    <source>
        <strain evidence="2 3">DW7H6</strain>
    </source>
</reference>
<dbReference type="Gene3D" id="3.40.430.10">
    <property type="entry name" value="Dihydrofolate Reductase, subunit A"/>
    <property type="match status" value="1"/>
</dbReference>
<gene>
    <name evidence="2" type="ORF">PGB27_27090</name>
</gene>